<dbReference type="SUPFAM" id="SSF52833">
    <property type="entry name" value="Thioredoxin-like"/>
    <property type="match status" value="1"/>
</dbReference>
<dbReference type="PANTHER" id="PTHR36057">
    <property type="match status" value="1"/>
</dbReference>
<dbReference type="RefSeq" id="WP_379764212.1">
    <property type="nucleotide sequence ID" value="NZ_JBHSCL010000004.1"/>
</dbReference>
<evidence type="ECO:0000313" key="3">
    <source>
        <dbReference type="Proteomes" id="UP001595841"/>
    </source>
</evidence>
<keyword evidence="3" id="KW-1185">Reference proteome</keyword>
<dbReference type="InterPro" id="IPR036249">
    <property type="entry name" value="Thioredoxin-like_sf"/>
</dbReference>
<dbReference type="EMBL" id="JBHSCL010000004">
    <property type="protein sequence ID" value="MFC4220543.1"/>
    <property type="molecule type" value="Genomic_DNA"/>
</dbReference>
<comment type="caution">
    <text evidence="2">The sequence shown here is derived from an EMBL/GenBank/DDBJ whole genome shotgun (WGS) entry which is preliminary data.</text>
</comment>
<sequence length="258" mass="29125">MIKKIIFLSFAFFGMSLMALYTANVGKNQKPRINLKHGDSFVVLELFTSQGCSSCPPADALLERVQKEFPKSVFALSYHVDYWDYIGWKDPFAKSAYTKKQSAYNRKFRSPNNYTPQIVVNGKEHFVGSNSTTAHAKIKFYSTKNKGYGIKLESVKAIDDQVNFEYSTIGDINQKSLRAVLVIDERTTQVKRGENRNRTLRNTNIVVAEQYIDLERQSGIASINIPYLVSPTDDLTLVLVMESENLDIIAAAKTAINN</sequence>
<evidence type="ECO:0000256" key="1">
    <source>
        <dbReference type="SAM" id="SignalP"/>
    </source>
</evidence>
<name>A0ABV8PN07_9FLAO</name>
<dbReference type="InterPro" id="IPR010634">
    <property type="entry name" value="DUF1223"/>
</dbReference>
<protein>
    <submittedName>
        <fullName evidence="2">DUF1223 domain-containing protein</fullName>
    </submittedName>
</protein>
<organism evidence="2 3">
    <name type="scientific">Flagellimonas marina</name>
    <dbReference type="NCBI Taxonomy" id="1775168"/>
    <lineage>
        <taxon>Bacteria</taxon>
        <taxon>Pseudomonadati</taxon>
        <taxon>Bacteroidota</taxon>
        <taxon>Flavobacteriia</taxon>
        <taxon>Flavobacteriales</taxon>
        <taxon>Flavobacteriaceae</taxon>
        <taxon>Flagellimonas</taxon>
    </lineage>
</organism>
<gene>
    <name evidence="2" type="ORF">ACFOWS_10380</name>
</gene>
<feature type="signal peptide" evidence="1">
    <location>
        <begin position="1"/>
        <end position="23"/>
    </location>
</feature>
<evidence type="ECO:0000313" key="2">
    <source>
        <dbReference type="EMBL" id="MFC4220543.1"/>
    </source>
</evidence>
<reference evidence="3" key="1">
    <citation type="journal article" date="2019" name="Int. J. Syst. Evol. Microbiol.">
        <title>The Global Catalogue of Microorganisms (GCM) 10K type strain sequencing project: providing services to taxonomists for standard genome sequencing and annotation.</title>
        <authorList>
            <consortium name="The Broad Institute Genomics Platform"/>
            <consortium name="The Broad Institute Genome Sequencing Center for Infectious Disease"/>
            <person name="Wu L."/>
            <person name="Ma J."/>
        </authorList>
    </citation>
    <scope>NUCLEOTIDE SEQUENCE [LARGE SCALE GENOMIC DNA]</scope>
    <source>
        <strain evidence="3">CGMCC 1.15774</strain>
    </source>
</reference>
<dbReference type="Pfam" id="PF06764">
    <property type="entry name" value="DUF1223"/>
    <property type="match status" value="1"/>
</dbReference>
<dbReference type="Proteomes" id="UP001595841">
    <property type="component" value="Unassembled WGS sequence"/>
</dbReference>
<keyword evidence="1" id="KW-0732">Signal</keyword>
<proteinExistence type="predicted"/>
<dbReference type="PANTHER" id="PTHR36057:SF1">
    <property type="entry name" value="LIPOPROTEIN LIPID ATTACHMENT SITE-LIKE PROTEIN, PUTATIVE (DUF1223)-RELATED"/>
    <property type="match status" value="1"/>
</dbReference>
<feature type="chain" id="PRO_5047460467" evidence="1">
    <location>
        <begin position="24"/>
        <end position="258"/>
    </location>
</feature>
<accession>A0ABV8PN07</accession>
<dbReference type="Gene3D" id="3.40.30.10">
    <property type="entry name" value="Glutaredoxin"/>
    <property type="match status" value="1"/>
</dbReference>